<dbReference type="HOGENOM" id="CLU_038356_1_2_0"/>
<dbReference type="InterPro" id="IPR035996">
    <property type="entry name" value="4pyrrol_Methylase_sf"/>
</dbReference>
<dbReference type="GO" id="GO:0046076">
    <property type="term" value="P:dTTP catabolic process"/>
    <property type="evidence" value="ECO:0007669"/>
    <property type="project" value="TreeGrafter"/>
</dbReference>
<dbReference type="PANTHER" id="PTHR30522">
    <property type="entry name" value="NUCLEOSIDE TRIPHOSPHATE PYROPHOSPHOHYDROLASE"/>
    <property type="match status" value="1"/>
</dbReference>
<accession>E8N3Q8</accession>
<evidence type="ECO:0000259" key="1">
    <source>
        <dbReference type="Pfam" id="PF00590"/>
    </source>
</evidence>
<dbReference type="PIRSF" id="PIRSF002845">
    <property type="entry name" value="Ttrprl_mtas_MazG"/>
    <property type="match status" value="1"/>
</dbReference>
<dbReference type="InterPro" id="IPR048011">
    <property type="entry name" value="NTP-PPase_MazG-like_C"/>
</dbReference>
<dbReference type="InParanoid" id="E8N3Q8"/>
<dbReference type="PROSITE" id="PS00839">
    <property type="entry name" value="SUMT_1"/>
    <property type="match status" value="1"/>
</dbReference>
<dbReference type="Gene3D" id="3.40.1010.10">
    <property type="entry name" value="Cobalt-precorrin-4 Transmethylase, Domain 1"/>
    <property type="match status" value="1"/>
</dbReference>
<keyword evidence="4" id="KW-1185">Reference proteome</keyword>
<dbReference type="CDD" id="cd11528">
    <property type="entry name" value="NTP-PPase_MazG_Nterm"/>
    <property type="match status" value="1"/>
</dbReference>
<dbReference type="NCBIfam" id="TIGR00444">
    <property type="entry name" value="mazG"/>
    <property type="match status" value="1"/>
</dbReference>
<dbReference type="GO" id="GO:0046052">
    <property type="term" value="P:UTP catabolic process"/>
    <property type="evidence" value="ECO:0007669"/>
    <property type="project" value="TreeGrafter"/>
</dbReference>
<name>E8N3Q8_ANATU</name>
<evidence type="ECO:0000313" key="3">
    <source>
        <dbReference type="EMBL" id="BAJ63072.1"/>
    </source>
</evidence>
<evidence type="ECO:0000259" key="2">
    <source>
        <dbReference type="Pfam" id="PF03819"/>
    </source>
</evidence>
<dbReference type="Gene3D" id="1.10.287.1080">
    <property type="entry name" value="MazG-like"/>
    <property type="match status" value="2"/>
</dbReference>
<dbReference type="STRING" id="926569.ANT_10380"/>
<dbReference type="InterPro" id="IPR035013">
    <property type="entry name" value="YabN_N"/>
</dbReference>
<dbReference type="InterPro" id="IPR014777">
    <property type="entry name" value="4pyrrole_Mease_sub1"/>
</dbReference>
<dbReference type="GO" id="GO:0046061">
    <property type="term" value="P:dATP catabolic process"/>
    <property type="evidence" value="ECO:0007669"/>
    <property type="project" value="TreeGrafter"/>
</dbReference>
<feature type="domain" description="NTP pyrophosphohydrolase MazG-like" evidence="2">
    <location>
        <begin position="398"/>
        <end position="455"/>
    </location>
</feature>
<dbReference type="FunFam" id="1.10.287.1080:FF:000001">
    <property type="entry name" value="Nucleoside triphosphate pyrophosphohydrolase"/>
    <property type="match status" value="1"/>
</dbReference>
<dbReference type="RefSeq" id="WP_013559462.1">
    <property type="nucleotide sequence ID" value="NC_014960.1"/>
</dbReference>
<dbReference type="CDD" id="cd11529">
    <property type="entry name" value="NTP-PPase_MazG_Cterm"/>
    <property type="match status" value="1"/>
</dbReference>
<dbReference type="PANTHER" id="PTHR30522:SF0">
    <property type="entry name" value="NUCLEOSIDE TRIPHOSPHATE PYROPHOSPHOHYDROLASE"/>
    <property type="match status" value="1"/>
</dbReference>
<feature type="domain" description="Tetrapyrrole methylase" evidence="1">
    <location>
        <begin position="6"/>
        <end position="210"/>
    </location>
</feature>
<dbReference type="InterPro" id="IPR024180">
    <property type="entry name" value="Tetrapyrrole_Mease/MazG_pred"/>
</dbReference>
<dbReference type="GO" id="GO:0006950">
    <property type="term" value="P:response to stress"/>
    <property type="evidence" value="ECO:0007669"/>
    <property type="project" value="UniProtKB-ARBA"/>
</dbReference>
<dbReference type="FunFam" id="1.10.287.1080:FF:000003">
    <property type="entry name" value="Nucleoside triphosphate pyrophosphohydrolase"/>
    <property type="match status" value="1"/>
</dbReference>
<dbReference type="FunCoup" id="E8N3Q8">
    <property type="interactions" value="115"/>
</dbReference>
<dbReference type="EMBL" id="AP012029">
    <property type="protein sequence ID" value="BAJ63072.1"/>
    <property type="molecule type" value="Genomic_DNA"/>
</dbReference>
<dbReference type="Pfam" id="PF03819">
    <property type="entry name" value="MazG"/>
    <property type="match status" value="2"/>
</dbReference>
<dbReference type="KEGG" id="atm:ANT_10380"/>
<evidence type="ECO:0008006" key="5">
    <source>
        <dbReference type="Google" id="ProtNLM"/>
    </source>
</evidence>
<dbReference type="InterPro" id="IPR004518">
    <property type="entry name" value="MazG-like_dom"/>
</dbReference>
<dbReference type="Pfam" id="PF00590">
    <property type="entry name" value="TP_methylase"/>
    <property type="match status" value="1"/>
</dbReference>
<dbReference type="SUPFAM" id="SSF101386">
    <property type="entry name" value="all-alpha NTP pyrophosphatases"/>
    <property type="match status" value="2"/>
</dbReference>
<dbReference type="SUPFAM" id="SSF53790">
    <property type="entry name" value="Tetrapyrrole methylase"/>
    <property type="match status" value="1"/>
</dbReference>
<organism evidence="3 4">
    <name type="scientific">Anaerolinea thermophila (strain DSM 14523 / JCM 11388 / NBRC 100420 / UNI-1)</name>
    <dbReference type="NCBI Taxonomy" id="926569"/>
    <lineage>
        <taxon>Bacteria</taxon>
        <taxon>Bacillati</taxon>
        <taxon>Chloroflexota</taxon>
        <taxon>Anaerolineae</taxon>
        <taxon>Anaerolineales</taxon>
        <taxon>Anaerolineaceae</taxon>
        <taxon>Anaerolinea</taxon>
    </lineage>
</organism>
<gene>
    <name evidence="3" type="ordered locus">ANT_10380</name>
</gene>
<protein>
    <recommendedName>
        <fullName evidence="5">MazG family protein</fullName>
    </recommendedName>
</protein>
<dbReference type="eggNOG" id="COG3956">
    <property type="taxonomic scope" value="Bacteria"/>
</dbReference>
<feature type="domain" description="NTP pyrophosphohydrolase MazG-like" evidence="2">
    <location>
        <begin position="255"/>
        <end position="328"/>
    </location>
</feature>
<proteinExistence type="predicted"/>
<dbReference type="Proteomes" id="UP000008922">
    <property type="component" value="Chromosome"/>
</dbReference>
<reference evidence="3 4" key="1">
    <citation type="submission" date="2010-12" db="EMBL/GenBank/DDBJ databases">
        <title>Whole genome sequence of Anaerolinea thermophila UNI-1.</title>
        <authorList>
            <person name="Narita-Yamada S."/>
            <person name="Kishi E."/>
            <person name="Watanabe Y."/>
            <person name="Takasaki K."/>
            <person name="Ankai A."/>
            <person name="Oguchi A."/>
            <person name="Fukui S."/>
            <person name="Takahashi M."/>
            <person name="Yashiro I."/>
            <person name="Hosoyama A."/>
            <person name="Sekiguchi Y."/>
            <person name="Hanada S."/>
            <person name="Fujita N."/>
        </authorList>
    </citation>
    <scope>NUCLEOTIDE SEQUENCE [LARGE SCALE GENOMIC DNA]</scope>
    <source>
        <strain evidence="4">DSM 14523 / JCM 11388 / NBRC 100420 / UNI-1</strain>
    </source>
</reference>
<dbReference type="CDD" id="cd11723">
    <property type="entry name" value="YabN_N_like"/>
    <property type="match status" value="1"/>
</dbReference>
<dbReference type="GO" id="GO:0046047">
    <property type="term" value="P:TTP catabolic process"/>
    <property type="evidence" value="ECO:0007669"/>
    <property type="project" value="TreeGrafter"/>
</dbReference>
<dbReference type="GO" id="GO:0046081">
    <property type="term" value="P:dUTP catabolic process"/>
    <property type="evidence" value="ECO:0007669"/>
    <property type="project" value="TreeGrafter"/>
</dbReference>
<dbReference type="InterPro" id="IPR000878">
    <property type="entry name" value="4pyrrol_Mease"/>
</dbReference>
<dbReference type="GO" id="GO:0006203">
    <property type="term" value="P:dGTP catabolic process"/>
    <property type="evidence" value="ECO:0007669"/>
    <property type="project" value="TreeGrafter"/>
</dbReference>
<dbReference type="InterPro" id="IPR003043">
    <property type="entry name" value="Uropor_MeTrfase_CS"/>
</dbReference>
<dbReference type="AlphaFoldDB" id="E8N3Q8"/>
<dbReference type="InterPro" id="IPR011551">
    <property type="entry name" value="NTP_PyrPHydrolase_MazG"/>
</dbReference>
<evidence type="ECO:0000313" key="4">
    <source>
        <dbReference type="Proteomes" id="UP000008922"/>
    </source>
</evidence>
<dbReference type="GO" id="GO:0047429">
    <property type="term" value="F:nucleoside triphosphate diphosphatase activity"/>
    <property type="evidence" value="ECO:0007669"/>
    <property type="project" value="InterPro"/>
</dbReference>
<dbReference type="InterPro" id="IPR048015">
    <property type="entry name" value="NTP-PPase_MazG-like_N"/>
</dbReference>
<sequence>MFEQGITILGLGPGAPEMLTLQAWRHLQSIPEIYLRTRAHPVVAGFPSTLQVHSFDEVYEQSNNFSEVYRTIVERVLEEAQRNGTVTYAVPGHPFVAEATVPEIVRRARELHIPVRVIEGVSFLEPVFTALEIDPFPRAVLVDALELGALHVPNFPTDVPALIAQIYSRQIASEVKLTLNAFYPDEFRVRLVHAAGTPQQKVEDLALYEIDRSPHIGLLTALYLPPLDEATSMEAFLEIVAHLRAPDGCPWDREQTLQSLGPMLLEETYEVLEALDQEHVENLQEELGDVLLLISMLSQIASEEGYFAFPQVVQGIHRKIVRRHPHVFGDVDLKDSRGVLRNWEKLKEAERKENGTAEQKGILDGVSKALPSLVRAQEYQSRAAHVGFDWSDIQGVREKVMEEWEELRQANSPEEIEKEVGDLLFAVVNLSRWYKVDAETALRKANERFMARFKHIEQEARVMGKPLADLTMDEMENLWQQAKRRGK</sequence>
<dbReference type="GO" id="GO:0008168">
    <property type="term" value="F:methyltransferase activity"/>
    <property type="evidence" value="ECO:0007669"/>
    <property type="project" value="InterPro"/>
</dbReference>
<dbReference type="NCBIfam" id="NF007113">
    <property type="entry name" value="PRK09562.1"/>
    <property type="match status" value="1"/>
</dbReference>